<accession>A0AA40ABD8</accession>
<feature type="transmembrane region" description="Helical" evidence="7">
    <location>
        <begin position="21"/>
        <end position="40"/>
    </location>
</feature>
<feature type="region of interest" description="Disordered" evidence="6">
    <location>
        <begin position="371"/>
        <end position="394"/>
    </location>
</feature>
<dbReference type="Proteomes" id="UP001172101">
    <property type="component" value="Unassembled WGS sequence"/>
</dbReference>
<gene>
    <name evidence="9" type="ORF">B0T26DRAFT_779815</name>
</gene>
<dbReference type="GO" id="GO:0016020">
    <property type="term" value="C:membrane"/>
    <property type="evidence" value="ECO:0007669"/>
    <property type="project" value="UniProtKB-SubCell"/>
</dbReference>
<evidence type="ECO:0000256" key="5">
    <source>
        <dbReference type="ARBA" id="ARBA00038359"/>
    </source>
</evidence>
<feature type="transmembrane region" description="Helical" evidence="7">
    <location>
        <begin position="101"/>
        <end position="122"/>
    </location>
</feature>
<dbReference type="AlphaFoldDB" id="A0AA40ABD8"/>
<reference evidence="9" key="1">
    <citation type="submission" date="2023-06" db="EMBL/GenBank/DDBJ databases">
        <title>Genome-scale phylogeny and comparative genomics of the fungal order Sordariales.</title>
        <authorList>
            <consortium name="Lawrence Berkeley National Laboratory"/>
            <person name="Hensen N."/>
            <person name="Bonometti L."/>
            <person name="Westerberg I."/>
            <person name="Brannstrom I.O."/>
            <person name="Guillou S."/>
            <person name="Cros-Aarteil S."/>
            <person name="Calhoun S."/>
            <person name="Haridas S."/>
            <person name="Kuo A."/>
            <person name="Mondo S."/>
            <person name="Pangilinan J."/>
            <person name="Riley R."/>
            <person name="LaButti K."/>
            <person name="Andreopoulos B."/>
            <person name="Lipzen A."/>
            <person name="Chen C."/>
            <person name="Yanf M."/>
            <person name="Daum C."/>
            <person name="Ng V."/>
            <person name="Clum A."/>
            <person name="Steindorff A."/>
            <person name="Ohm R."/>
            <person name="Martin F."/>
            <person name="Silar P."/>
            <person name="Natvig D."/>
            <person name="Lalanne C."/>
            <person name="Gautier V."/>
            <person name="Ament-velasquez S.L."/>
            <person name="Kruys A."/>
            <person name="Hutchinson M.I."/>
            <person name="Powell A.J."/>
            <person name="Barry K."/>
            <person name="Miller A.N."/>
            <person name="Grigoriev I.V."/>
            <person name="Debuchy R."/>
            <person name="Gladieux P."/>
            <person name="Thoren M.H."/>
            <person name="Johannesson H."/>
        </authorList>
    </citation>
    <scope>NUCLEOTIDE SEQUENCE</scope>
    <source>
        <strain evidence="9">SMH2392-1A</strain>
    </source>
</reference>
<feature type="compositionally biased region" description="Basic and acidic residues" evidence="6">
    <location>
        <begin position="374"/>
        <end position="388"/>
    </location>
</feature>
<feature type="transmembrane region" description="Helical" evidence="7">
    <location>
        <begin position="129"/>
        <end position="150"/>
    </location>
</feature>
<name>A0AA40ABD8_9PEZI</name>
<dbReference type="PANTHER" id="PTHR33048:SF42">
    <property type="entry name" value="INTEGRAL MEMBRANE PROTEIN"/>
    <property type="match status" value="1"/>
</dbReference>
<feature type="transmembrane region" description="Helical" evidence="7">
    <location>
        <begin position="52"/>
        <end position="72"/>
    </location>
</feature>
<keyword evidence="10" id="KW-1185">Reference proteome</keyword>
<dbReference type="InterPro" id="IPR052337">
    <property type="entry name" value="SAT4-like"/>
</dbReference>
<dbReference type="RefSeq" id="XP_060293851.1">
    <property type="nucleotide sequence ID" value="XM_060446674.1"/>
</dbReference>
<comment type="similarity">
    <text evidence="5">Belongs to the SAT4 family.</text>
</comment>
<feature type="transmembrane region" description="Helical" evidence="7">
    <location>
        <begin position="179"/>
        <end position="199"/>
    </location>
</feature>
<evidence type="ECO:0000256" key="3">
    <source>
        <dbReference type="ARBA" id="ARBA00022989"/>
    </source>
</evidence>
<evidence type="ECO:0000256" key="7">
    <source>
        <dbReference type="SAM" id="Phobius"/>
    </source>
</evidence>
<keyword evidence="2 7" id="KW-0812">Transmembrane</keyword>
<evidence type="ECO:0000256" key="6">
    <source>
        <dbReference type="SAM" id="MobiDB-lite"/>
    </source>
</evidence>
<keyword evidence="3 7" id="KW-1133">Transmembrane helix</keyword>
<protein>
    <recommendedName>
        <fullName evidence="8">Rhodopsin domain-containing protein</fullName>
    </recommendedName>
</protein>
<comment type="caution">
    <text evidence="9">The sequence shown here is derived from an EMBL/GenBank/DDBJ whole genome shotgun (WGS) entry which is preliminary data.</text>
</comment>
<sequence>MAFDSALGYDPNDNRAPVLEISMYVMVSVSLLFLGLRCACKARYGKPFAVDDYILVVAWIFLVAYTGLVVSATKHGLGRHLKTISHADQVEAHRLLGTADFFVIISIAISKSSFAVTLLRLTFHTWHKVLIWTIIITVNLLMWTTAIFIYTSCTPLGRVWDPTVPGTCWNSRRLLDYNVFSGAWSASMDFVLALFPWLLIMRLNMRWVEKIGVCVAMSLGVLSGITGVIKTAYINHSVGEWTYQAIDLSIWAGAETAVVITAASIPFLRLALREVRGRGSSGNAGGSGSGHLRLDSLTRIGGNKGNNQASVVSGGGRSATAKNTRKQGVVGGLSDDRSDVSILDAEAKVGDGVITKTSTVKVDYYHGALSGDGDLERQEWDEDKDRSVSRSRSR</sequence>
<dbReference type="EMBL" id="JAUIRO010000005">
    <property type="protein sequence ID" value="KAK0712528.1"/>
    <property type="molecule type" value="Genomic_DNA"/>
</dbReference>
<dbReference type="GeneID" id="85329944"/>
<evidence type="ECO:0000256" key="1">
    <source>
        <dbReference type="ARBA" id="ARBA00004141"/>
    </source>
</evidence>
<keyword evidence="4 7" id="KW-0472">Membrane</keyword>
<evidence type="ECO:0000313" key="10">
    <source>
        <dbReference type="Proteomes" id="UP001172101"/>
    </source>
</evidence>
<dbReference type="Pfam" id="PF20684">
    <property type="entry name" value="Fung_rhodopsin"/>
    <property type="match status" value="1"/>
</dbReference>
<comment type="subcellular location">
    <subcellularLocation>
        <location evidence="1">Membrane</location>
        <topology evidence="1">Multi-pass membrane protein</topology>
    </subcellularLocation>
</comment>
<evidence type="ECO:0000256" key="2">
    <source>
        <dbReference type="ARBA" id="ARBA00022692"/>
    </source>
</evidence>
<evidence type="ECO:0000313" key="9">
    <source>
        <dbReference type="EMBL" id="KAK0712528.1"/>
    </source>
</evidence>
<dbReference type="PANTHER" id="PTHR33048">
    <property type="entry name" value="PTH11-LIKE INTEGRAL MEMBRANE PROTEIN (AFU_ORTHOLOGUE AFUA_5G11245)"/>
    <property type="match status" value="1"/>
</dbReference>
<evidence type="ECO:0000256" key="4">
    <source>
        <dbReference type="ARBA" id="ARBA00023136"/>
    </source>
</evidence>
<dbReference type="InterPro" id="IPR049326">
    <property type="entry name" value="Rhodopsin_dom_fungi"/>
</dbReference>
<evidence type="ECO:0000259" key="8">
    <source>
        <dbReference type="Pfam" id="PF20684"/>
    </source>
</evidence>
<feature type="transmembrane region" description="Helical" evidence="7">
    <location>
        <begin position="249"/>
        <end position="272"/>
    </location>
</feature>
<proteinExistence type="inferred from homology"/>
<organism evidence="9 10">
    <name type="scientific">Lasiosphaeria miniovina</name>
    <dbReference type="NCBI Taxonomy" id="1954250"/>
    <lineage>
        <taxon>Eukaryota</taxon>
        <taxon>Fungi</taxon>
        <taxon>Dikarya</taxon>
        <taxon>Ascomycota</taxon>
        <taxon>Pezizomycotina</taxon>
        <taxon>Sordariomycetes</taxon>
        <taxon>Sordariomycetidae</taxon>
        <taxon>Sordariales</taxon>
        <taxon>Lasiosphaeriaceae</taxon>
        <taxon>Lasiosphaeria</taxon>
    </lineage>
</organism>
<feature type="domain" description="Rhodopsin" evidence="8">
    <location>
        <begin position="36"/>
        <end position="273"/>
    </location>
</feature>
<feature type="region of interest" description="Disordered" evidence="6">
    <location>
        <begin position="302"/>
        <end position="332"/>
    </location>
</feature>
<feature type="transmembrane region" description="Helical" evidence="7">
    <location>
        <begin position="211"/>
        <end position="229"/>
    </location>
</feature>